<keyword evidence="2" id="KW-1133">Transmembrane helix</keyword>
<feature type="compositionally biased region" description="Low complexity" evidence="1">
    <location>
        <begin position="230"/>
        <end position="244"/>
    </location>
</feature>
<gene>
    <name evidence="4" type="ORF">OJ997_11305</name>
</gene>
<evidence type="ECO:0000256" key="2">
    <source>
        <dbReference type="SAM" id="Phobius"/>
    </source>
</evidence>
<evidence type="ECO:0000313" key="5">
    <source>
        <dbReference type="Proteomes" id="UP001147653"/>
    </source>
</evidence>
<proteinExistence type="predicted"/>
<accession>A0A9X3NGS0</accession>
<evidence type="ECO:0000259" key="3">
    <source>
        <dbReference type="Pfam" id="PF05227"/>
    </source>
</evidence>
<dbReference type="Proteomes" id="UP001147653">
    <property type="component" value="Unassembled WGS sequence"/>
</dbReference>
<dbReference type="EMBL" id="JAPDDP010000016">
    <property type="protein sequence ID" value="MDA0180882.1"/>
    <property type="molecule type" value="Genomic_DNA"/>
</dbReference>
<keyword evidence="2" id="KW-0472">Membrane</keyword>
<sequence>MRRPWGLRFRVLAAAGTIAVVAAVTFGLLLNALLAQNRAAAPARAVTEARNAIGDVQRLSQDLETGARGYLLTQEETFLDPYDAARRELPAVLRRLAAVRATGAQRRRIDQLRGQLDAYTAFLADVVARGDNSAPTAVDGRQRFDAVRKSLADLDAAEREELLRRRAQSADLRERSIITASIGFAVLLGLIGLISYGAVRAVVIPVGRLQRFARALGARRYGARCRSPARPRPSSSRRPSTPRP</sequence>
<organism evidence="4 5">
    <name type="scientific">Solirubrobacter phytolaccae</name>
    <dbReference type="NCBI Taxonomy" id="1404360"/>
    <lineage>
        <taxon>Bacteria</taxon>
        <taxon>Bacillati</taxon>
        <taxon>Actinomycetota</taxon>
        <taxon>Thermoleophilia</taxon>
        <taxon>Solirubrobacterales</taxon>
        <taxon>Solirubrobacteraceae</taxon>
        <taxon>Solirubrobacter</taxon>
    </lineage>
</organism>
<keyword evidence="5" id="KW-1185">Reference proteome</keyword>
<keyword evidence="2" id="KW-0812">Transmembrane</keyword>
<feature type="domain" description="CHASE3" evidence="3">
    <location>
        <begin position="47"/>
        <end position="168"/>
    </location>
</feature>
<dbReference type="CDD" id="cd19410">
    <property type="entry name" value="HK9-like_sensor"/>
    <property type="match status" value="1"/>
</dbReference>
<evidence type="ECO:0000313" key="4">
    <source>
        <dbReference type="EMBL" id="MDA0180882.1"/>
    </source>
</evidence>
<dbReference type="Pfam" id="PF05227">
    <property type="entry name" value="CHASE3"/>
    <property type="match status" value="1"/>
</dbReference>
<dbReference type="InterPro" id="IPR007891">
    <property type="entry name" value="CHASE3"/>
</dbReference>
<feature type="transmembrane region" description="Helical" evidence="2">
    <location>
        <begin position="177"/>
        <end position="199"/>
    </location>
</feature>
<feature type="region of interest" description="Disordered" evidence="1">
    <location>
        <begin position="223"/>
        <end position="244"/>
    </location>
</feature>
<dbReference type="AlphaFoldDB" id="A0A9X3NGS0"/>
<comment type="caution">
    <text evidence="4">The sequence shown here is derived from an EMBL/GenBank/DDBJ whole genome shotgun (WGS) entry which is preliminary data.</text>
</comment>
<reference evidence="4" key="1">
    <citation type="submission" date="2022-10" db="EMBL/GenBank/DDBJ databases">
        <title>The WGS of Solirubrobacter phytolaccae KCTC 29190.</title>
        <authorList>
            <person name="Jiang Z."/>
        </authorList>
    </citation>
    <scope>NUCLEOTIDE SEQUENCE</scope>
    <source>
        <strain evidence="4">KCTC 29190</strain>
    </source>
</reference>
<evidence type="ECO:0000256" key="1">
    <source>
        <dbReference type="SAM" id="MobiDB-lite"/>
    </source>
</evidence>
<dbReference type="RefSeq" id="WP_270025191.1">
    <property type="nucleotide sequence ID" value="NZ_JAPDDP010000016.1"/>
</dbReference>
<protein>
    <submittedName>
        <fullName evidence="4">CHASE3 domain-containing protein</fullName>
    </submittedName>
</protein>
<name>A0A9X3NGS0_9ACTN</name>